<protein>
    <recommendedName>
        <fullName evidence="1">PLD phosphodiesterase domain-containing protein</fullName>
    </recommendedName>
</protein>
<dbReference type="CDD" id="cd09110">
    <property type="entry name" value="PLDc_CLS_1"/>
    <property type="match status" value="1"/>
</dbReference>
<gene>
    <name evidence="2" type="ORF">S01H4_60161</name>
</gene>
<dbReference type="PROSITE" id="PS50035">
    <property type="entry name" value="PLD"/>
    <property type="match status" value="1"/>
</dbReference>
<reference evidence="2" key="1">
    <citation type="journal article" date="2014" name="Front. Microbiol.">
        <title>High frequency of phylogenetically diverse reductive dehalogenase-homologous genes in deep subseafloor sedimentary metagenomes.</title>
        <authorList>
            <person name="Kawai M."/>
            <person name="Futagami T."/>
            <person name="Toyoda A."/>
            <person name="Takaki Y."/>
            <person name="Nishi S."/>
            <person name="Hori S."/>
            <person name="Arai W."/>
            <person name="Tsubouchi T."/>
            <person name="Morono Y."/>
            <person name="Uchiyama I."/>
            <person name="Ito T."/>
            <person name="Fujiyama A."/>
            <person name="Inagaki F."/>
            <person name="Takami H."/>
        </authorList>
    </citation>
    <scope>NUCLEOTIDE SEQUENCE</scope>
    <source>
        <strain evidence="2">Expedition CK06-06</strain>
    </source>
</reference>
<dbReference type="InterPro" id="IPR025202">
    <property type="entry name" value="PLD-like_dom"/>
</dbReference>
<dbReference type="AlphaFoldDB" id="X1E1B3"/>
<dbReference type="SMART" id="SM00155">
    <property type="entry name" value="PLDc"/>
    <property type="match status" value="1"/>
</dbReference>
<feature type="domain" description="PLD phosphodiesterase" evidence="1">
    <location>
        <begin position="129"/>
        <end position="156"/>
    </location>
</feature>
<feature type="non-terminal residue" evidence="2">
    <location>
        <position position="192"/>
    </location>
</feature>
<name>X1E1B3_9ZZZZ</name>
<comment type="caution">
    <text evidence="2">The sequence shown here is derived from an EMBL/GenBank/DDBJ whole genome shotgun (WGS) entry which is preliminary data.</text>
</comment>
<sequence>TATRKKVAPQTHATEIIFSNGGQHFEALLNDINNAKTQIDLETYIFQNDILGKRIATSLREAAKRGVKVRVLVDGAGCPLWSATLARSLEKVGVQTRVFHPFPWQLWNWSRSVIKAPLLLKWIYLLLKINFRNHRKVCIIDNHITYVGSVNISKCHLDKDHGGDNWRDTSVRLSSIDLTELSSAFEDAWEHR</sequence>
<dbReference type="Pfam" id="PF13091">
    <property type="entry name" value="PLDc_2"/>
    <property type="match status" value="1"/>
</dbReference>
<dbReference type="GO" id="GO:0016020">
    <property type="term" value="C:membrane"/>
    <property type="evidence" value="ECO:0007669"/>
    <property type="project" value="TreeGrafter"/>
</dbReference>
<evidence type="ECO:0000259" key="1">
    <source>
        <dbReference type="PROSITE" id="PS50035"/>
    </source>
</evidence>
<evidence type="ECO:0000313" key="2">
    <source>
        <dbReference type="EMBL" id="GAH14225.1"/>
    </source>
</evidence>
<dbReference type="Gene3D" id="3.30.870.10">
    <property type="entry name" value="Endonuclease Chain A"/>
    <property type="match status" value="1"/>
</dbReference>
<feature type="non-terminal residue" evidence="2">
    <location>
        <position position="1"/>
    </location>
</feature>
<accession>X1E1B3</accession>
<dbReference type="PANTHER" id="PTHR21248">
    <property type="entry name" value="CARDIOLIPIN SYNTHASE"/>
    <property type="match status" value="1"/>
</dbReference>
<dbReference type="EMBL" id="BART01035411">
    <property type="protein sequence ID" value="GAH14225.1"/>
    <property type="molecule type" value="Genomic_DNA"/>
</dbReference>
<dbReference type="InterPro" id="IPR001736">
    <property type="entry name" value="PLipase_D/transphosphatidylase"/>
</dbReference>
<dbReference type="SUPFAM" id="SSF56024">
    <property type="entry name" value="Phospholipase D/nuclease"/>
    <property type="match status" value="1"/>
</dbReference>
<proteinExistence type="predicted"/>
<dbReference type="PANTHER" id="PTHR21248:SF22">
    <property type="entry name" value="PHOSPHOLIPASE D"/>
    <property type="match status" value="1"/>
</dbReference>
<dbReference type="GO" id="GO:0032049">
    <property type="term" value="P:cardiolipin biosynthetic process"/>
    <property type="evidence" value="ECO:0007669"/>
    <property type="project" value="UniProtKB-ARBA"/>
</dbReference>
<organism evidence="2">
    <name type="scientific">marine sediment metagenome</name>
    <dbReference type="NCBI Taxonomy" id="412755"/>
    <lineage>
        <taxon>unclassified sequences</taxon>
        <taxon>metagenomes</taxon>
        <taxon>ecological metagenomes</taxon>
    </lineage>
</organism>
<dbReference type="GO" id="GO:0008808">
    <property type="term" value="F:cardiolipin synthase activity"/>
    <property type="evidence" value="ECO:0007669"/>
    <property type="project" value="TreeGrafter"/>
</dbReference>